<evidence type="ECO:0000313" key="3">
    <source>
        <dbReference type="Proteomes" id="UP000798488"/>
    </source>
</evidence>
<gene>
    <name evidence="2" type="ORF">SPSYN_01861</name>
</gene>
<evidence type="ECO:0000256" key="1">
    <source>
        <dbReference type="SAM" id="Phobius"/>
    </source>
</evidence>
<keyword evidence="3" id="KW-1185">Reference proteome</keyword>
<sequence>MEAIGNMTFGWLLTVVGLVMTMTSLGVLIIVVNILKKFQN</sequence>
<accession>A0A9D2WRC7</accession>
<keyword evidence="1" id="KW-0472">Membrane</keyword>
<name>A0A9D2WRC7_9FIRM</name>
<dbReference type="Proteomes" id="UP000798488">
    <property type="component" value="Unassembled WGS sequence"/>
</dbReference>
<keyword evidence="1" id="KW-1133">Transmembrane helix</keyword>
<dbReference type="EMBL" id="LSRS01000003">
    <property type="protein sequence ID" value="KAF1085715.1"/>
    <property type="molecule type" value="Genomic_DNA"/>
</dbReference>
<comment type="caution">
    <text evidence="2">The sequence shown here is derived from an EMBL/GenBank/DDBJ whole genome shotgun (WGS) entry which is preliminary data.</text>
</comment>
<evidence type="ECO:0000313" key="2">
    <source>
        <dbReference type="EMBL" id="KAF1085715.1"/>
    </source>
</evidence>
<proteinExistence type="predicted"/>
<feature type="transmembrane region" description="Helical" evidence="1">
    <location>
        <begin position="12"/>
        <end position="35"/>
    </location>
</feature>
<organism evidence="2 3">
    <name type="scientific">Sporotomaculum syntrophicum</name>
    <dbReference type="NCBI Taxonomy" id="182264"/>
    <lineage>
        <taxon>Bacteria</taxon>
        <taxon>Bacillati</taxon>
        <taxon>Bacillota</taxon>
        <taxon>Clostridia</taxon>
        <taxon>Eubacteriales</taxon>
        <taxon>Desulfallaceae</taxon>
        <taxon>Sporotomaculum</taxon>
    </lineage>
</organism>
<dbReference type="AlphaFoldDB" id="A0A9D2WRC7"/>
<protein>
    <recommendedName>
        <fullName evidence="4">Oxaloacetate decarboxylase</fullName>
    </recommendedName>
</protein>
<reference evidence="2" key="1">
    <citation type="submission" date="2016-02" db="EMBL/GenBank/DDBJ databases">
        <title>Draft Genome Sequence of Sporotomaculum syntrophicum Strain FB, a Syntrophic Benzoate Degrader.</title>
        <authorList>
            <person name="Nobu M.K."/>
            <person name="Narihiro T."/>
            <person name="Qiu Y.-L."/>
            <person name="Ohashi A."/>
            <person name="Liu W.-T."/>
            <person name="Yuji S."/>
        </authorList>
    </citation>
    <scope>NUCLEOTIDE SEQUENCE</scope>
    <source>
        <strain evidence="2">FB</strain>
    </source>
</reference>
<evidence type="ECO:0008006" key="4">
    <source>
        <dbReference type="Google" id="ProtNLM"/>
    </source>
</evidence>
<dbReference type="NCBIfam" id="NF040909">
    <property type="entry name" value="OadG_rel_small"/>
    <property type="match status" value="1"/>
</dbReference>
<dbReference type="RefSeq" id="WP_279279252.1">
    <property type="nucleotide sequence ID" value="NZ_LSRS01000003.1"/>
</dbReference>
<keyword evidence="1" id="KW-0812">Transmembrane</keyword>